<evidence type="ECO:0000313" key="2">
    <source>
        <dbReference type="EMBL" id="MBX34236.1"/>
    </source>
</evidence>
<dbReference type="PANTHER" id="PTHR46548">
    <property type="entry name" value="BAH AND TFIIS DOMAIN-CONTAINING PROTEIN-RELATED"/>
    <property type="match status" value="1"/>
</dbReference>
<sequence>MLPVPPNSSTTVATATNFYFSSSSSSSNSDFFLKDGRKVRVGDCALFKPPHDSLPFIGLIQKVIAGKEDSLSLWVNWLYRPSDIKLGKGSLLDIAPNEGYPRLYAEECMILRTSVYGG</sequence>
<dbReference type="PROSITE" id="PS51038">
    <property type="entry name" value="BAH"/>
    <property type="match status" value="1"/>
</dbReference>
<protein>
    <recommendedName>
        <fullName evidence="1">BAH domain-containing protein</fullName>
    </recommendedName>
</protein>
<dbReference type="EMBL" id="GGEC01053752">
    <property type="protein sequence ID" value="MBX34236.1"/>
    <property type="molecule type" value="Transcribed_RNA"/>
</dbReference>
<dbReference type="InterPro" id="IPR001025">
    <property type="entry name" value="BAH_dom"/>
</dbReference>
<organism evidence="2">
    <name type="scientific">Rhizophora mucronata</name>
    <name type="common">Asiatic mangrove</name>
    <dbReference type="NCBI Taxonomy" id="61149"/>
    <lineage>
        <taxon>Eukaryota</taxon>
        <taxon>Viridiplantae</taxon>
        <taxon>Streptophyta</taxon>
        <taxon>Embryophyta</taxon>
        <taxon>Tracheophyta</taxon>
        <taxon>Spermatophyta</taxon>
        <taxon>Magnoliopsida</taxon>
        <taxon>eudicotyledons</taxon>
        <taxon>Gunneridae</taxon>
        <taxon>Pentapetalae</taxon>
        <taxon>rosids</taxon>
        <taxon>fabids</taxon>
        <taxon>Malpighiales</taxon>
        <taxon>Rhizophoraceae</taxon>
        <taxon>Rhizophora</taxon>
    </lineage>
</organism>
<dbReference type="AlphaFoldDB" id="A0A2P2MVJ4"/>
<feature type="domain" description="BAH" evidence="1">
    <location>
        <begin position="37"/>
        <end position="118"/>
    </location>
</feature>
<evidence type="ECO:0000259" key="1">
    <source>
        <dbReference type="PROSITE" id="PS51038"/>
    </source>
</evidence>
<name>A0A2P2MVJ4_RHIMU</name>
<dbReference type="InterPro" id="IPR043151">
    <property type="entry name" value="BAH_sf"/>
</dbReference>
<dbReference type="GO" id="GO:0003682">
    <property type="term" value="F:chromatin binding"/>
    <property type="evidence" value="ECO:0007669"/>
    <property type="project" value="InterPro"/>
</dbReference>
<proteinExistence type="predicted"/>
<dbReference type="Gene3D" id="2.30.30.490">
    <property type="match status" value="1"/>
</dbReference>
<dbReference type="PANTHER" id="PTHR46548:SF2">
    <property type="entry name" value="BAH DOMAIN-CONTAINING PROTEIN"/>
    <property type="match status" value="1"/>
</dbReference>
<reference evidence="2" key="1">
    <citation type="submission" date="2018-02" db="EMBL/GenBank/DDBJ databases">
        <title>Rhizophora mucronata_Transcriptome.</title>
        <authorList>
            <person name="Meera S.P."/>
            <person name="Sreeshan A."/>
            <person name="Augustine A."/>
        </authorList>
    </citation>
    <scope>NUCLEOTIDE SEQUENCE</scope>
    <source>
        <tissue evidence="2">Leaf</tissue>
    </source>
</reference>
<accession>A0A2P2MVJ4</accession>